<dbReference type="Pfam" id="PF07221">
    <property type="entry name" value="GlcNAc_2-epim"/>
    <property type="match status" value="1"/>
</dbReference>
<evidence type="ECO:0000256" key="2">
    <source>
        <dbReference type="ARBA" id="ARBA00023235"/>
    </source>
</evidence>
<comment type="similarity">
    <text evidence="1">Belongs to the N-acylglucosamine 2-epimerase family.</text>
</comment>
<dbReference type="GO" id="GO:0016853">
    <property type="term" value="F:isomerase activity"/>
    <property type="evidence" value="ECO:0007669"/>
    <property type="project" value="UniProtKB-KW"/>
</dbReference>
<dbReference type="InterPro" id="IPR012341">
    <property type="entry name" value="6hp_glycosidase-like_sf"/>
</dbReference>
<keyword evidence="5" id="KW-1185">Reference proteome</keyword>
<evidence type="ECO:0000313" key="4">
    <source>
        <dbReference type="EMBL" id="MBB3326898.1"/>
    </source>
</evidence>
<keyword evidence="2" id="KW-0413">Isomerase</keyword>
<dbReference type="Proteomes" id="UP000565572">
    <property type="component" value="Unassembled WGS sequence"/>
</dbReference>
<organism evidence="4 5">
    <name type="scientific">Microlunatus antarcticus</name>
    <dbReference type="NCBI Taxonomy" id="53388"/>
    <lineage>
        <taxon>Bacteria</taxon>
        <taxon>Bacillati</taxon>
        <taxon>Actinomycetota</taxon>
        <taxon>Actinomycetes</taxon>
        <taxon>Propionibacteriales</taxon>
        <taxon>Propionibacteriaceae</taxon>
        <taxon>Microlunatus</taxon>
    </lineage>
</organism>
<comment type="caution">
    <text evidence="4">The sequence shown here is derived from an EMBL/GenBank/DDBJ whole genome shotgun (WGS) entry which is preliminary data.</text>
</comment>
<sequence>MPEARGWSHPPAHTGWLAAHERALLRFGRHVVRSDGLAHWLDDDGAPDPARTGDVYVAARMAHVYLLGGMRGVPGCTPLAARLLAGLATAARDREHGGWLEHVPDPAAGPTDPADPAPNADKQAYTHAFVVLAGATATVAGESGGPALLADALRTTYEVFADPGTPLFVDSVSADLSVTRPYRGLNANMHLVEALLAAADATGDRAHAERAGAICAWVEGQVRTHGWRIPEHYDERWVPQLEHNRDHPDDPFRPYGATIGHAFEWARLMLQTGHALGEPDRHFETSARLFDRAVEDGWVEGEHPGFVYTTGWDGVPVVPDRVFWVPAEAIGAAAALAQLTGEPRYRERYVAWWDHVAGVFVDEDRGSWHHQLDTTNSPTSTIWSGKPDLYHAYQAVLLSRLPVAASLAGAVASERG</sequence>
<feature type="compositionally biased region" description="Low complexity" evidence="3">
    <location>
        <begin position="105"/>
        <end position="120"/>
    </location>
</feature>
<gene>
    <name evidence="4" type="ORF">FHX39_001842</name>
</gene>
<name>A0A7W5JVA4_9ACTN</name>
<protein>
    <submittedName>
        <fullName evidence="4">Mannose/cellobiose epimerase-like protein (N-acyl-D-glucosamine 2-epimerase family)</fullName>
    </submittedName>
</protein>
<evidence type="ECO:0000256" key="3">
    <source>
        <dbReference type="SAM" id="MobiDB-lite"/>
    </source>
</evidence>
<feature type="region of interest" description="Disordered" evidence="3">
    <location>
        <begin position="99"/>
        <end position="120"/>
    </location>
</feature>
<dbReference type="GO" id="GO:0005975">
    <property type="term" value="P:carbohydrate metabolic process"/>
    <property type="evidence" value="ECO:0007669"/>
    <property type="project" value="InterPro"/>
</dbReference>
<evidence type="ECO:0000256" key="1">
    <source>
        <dbReference type="ARBA" id="ARBA00008558"/>
    </source>
</evidence>
<accession>A0A7W5JVA4</accession>
<dbReference type="InterPro" id="IPR010819">
    <property type="entry name" value="AGE/CE"/>
</dbReference>
<proteinExistence type="inferred from homology"/>
<dbReference type="RefSeq" id="WP_183337763.1">
    <property type="nucleotide sequence ID" value="NZ_JACHZG010000001.1"/>
</dbReference>
<dbReference type="AlphaFoldDB" id="A0A7W5JVA4"/>
<dbReference type="PANTHER" id="PTHR15108">
    <property type="entry name" value="N-ACYLGLUCOSAMINE-2-EPIMERASE"/>
    <property type="match status" value="1"/>
</dbReference>
<dbReference type="Gene3D" id="1.50.10.10">
    <property type="match status" value="1"/>
</dbReference>
<dbReference type="SUPFAM" id="SSF48208">
    <property type="entry name" value="Six-hairpin glycosidases"/>
    <property type="match status" value="1"/>
</dbReference>
<reference evidence="4 5" key="1">
    <citation type="submission" date="2020-08" db="EMBL/GenBank/DDBJ databases">
        <title>Sequencing the genomes of 1000 actinobacteria strains.</title>
        <authorList>
            <person name="Klenk H.-P."/>
        </authorList>
    </citation>
    <scope>NUCLEOTIDE SEQUENCE [LARGE SCALE GENOMIC DNA]</scope>
    <source>
        <strain evidence="4 5">DSM 11053</strain>
    </source>
</reference>
<dbReference type="EMBL" id="JACHZG010000001">
    <property type="protein sequence ID" value="MBB3326898.1"/>
    <property type="molecule type" value="Genomic_DNA"/>
</dbReference>
<evidence type="ECO:0000313" key="5">
    <source>
        <dbReference type="Proteomes" id="UP000565572"/>
    </source>
</evidence>
<dbReference type="InterPro" id="IPR008928">
    <property type="entry name" value="6-hairpin_glycosidase_sf"/>
</dbReference>